<dbReference type="RefSeq" id="WP_125404052.1">
    <property type="nucleotide sequence ID" value="NZ_JBEHHI010000001.1"/>
</dbReference>
<gene>
    <name evidence="1" type="ORF">Ga0609869_000129</name>
</gene>
<dbReference type="InterPro" id="IPR007375">
    <property type="entry name" value="SoxG"/>
</dbReference>
<sequence length="189" mass="19460">MSEPQTPLGPARFDGIARIEALPARGMITLRGDLGQSPLRGAVHRALGVEPGGPGTIVEAGGGGAVAWMAPDEVLLFLPGAEAAPVLAEMRDVLADAPHLLADVSDARALFRVSGPGARDVLAKLAPVDFAPDVFPTGSFRRTRLAQVPAAIWLGGDGAFGVMCFRSVARYAFDLLGTAAAPGGEVGYY</sequence>
<dbReference type="EMBL" id="JBEHHI010000001">
    <property type="protein sequence ID" value="MEX5726776.1"/>
    <property type="molecule type" value="Genomic_DNA"/>
</dbReference>
<accession>A0ABV3XN88</accession>
<protein>
    <submittedName>
        <fullName evidence="1">Sarcosine oxidase subunit gamma</fullName>
    </submittedName>
</protein>
<evidence type="ECO:0000313" key="2">
    <source>
        <dbReference type="Proteomes" id="UP001560019"/>
    </source>
</evidence>
<dbReference type="InterPro" id="IPR027266">
    <property type="entry name" value="TrmE/GcvT-like"/>
</dbReference>
<name>A0ABV3XN88_9RHOB</name>
<proteinExistence type="predicted"/>
<dbReference type="Gene3D" id="3.30.70.1520">
    <property type="entry name" value="Heterotetrameric sarcosine oxidase"/>
    <property type="match status" value="1"/>
</dbReference>
<comment type="caution">
    <text evidence="1">The sequence shown here is derived from an EMBL/GenBank/DDBJ whole genome shotgun (WGS) entry which is preliminary data.</text>
</comment>
<reference evidence="1 2" key="1">
    <citation type="submission" date="2024-06" db="EMBL/GenBank/DDBJ databases">
        <title>Genome of Rhodovulum iodosum, a marine photoferrotroph.</title>
        <authorList>
            <person name="Bianchini G."/>
            <person name="Nikeleit V."/>
            <person name="Kappler A."/>
            <person name="Bryce C."/>
            <person name="Sanchez-Baracaldo P."/>
        </authorList>
    </citation>
    <scope>NUCLEOTIDE SEQUENCE [LARGE SCALE GENOMIC DNA]</scope>
    <source>
        <strain evidence="1 2">UT/N1</strain>
    </source>
</reference>
<dbReference type="Proteomes" id="UP001560019">
    <property type="component" value="Unassembled WGS sequence"/>
</dbReference>
<dbReference type="SUPFAM" id="SSF103025">
    <property type="entry name" value="Folate-binding domain"/>
    <property type="match status" value="1"/>
</dbReference>
<keyword evidence="2" id="KW-1185">Reference proteome</keyword>
<dbReference type="Pfam" id="PF04268">
    <property type="entry name" value="SoxG"/>
    <property type="match status" value="1"/>
</dbReference>
<dbReference type="Gene3D" id="3.30.1360.120">
    <property type="entry name" value="Probable tRNA modification gtpase trme, domain 1"/>
    <property type="match status" value="1"/>
</dbReference>
<organism evidence="1 2">
    <name type="scientific">Rhodovulum iodosum</name>
    <dbReference type="NCBI Taxonomy" id="68291"/>
    <lineage>
        <taxon>Bacteria</taxon>
        <taxon>Pseudomonadati</taxon>
        <taxon>Pseudomonadota</taxon>
        <taxon>Alphaproteobacteria</taxon>
        <taxon>Rhodobacterales</taxon>
        <taxon>Paracoccaceae</taxon>
        <taxon>Rhodovulum</taxon>
    </lineage>
</organism>
<evidence type="ECO:0000313" key="1">
    <source>
        <dbReference type="EMBL" id="MEX5726776.1"/>
    </source>
</evidence>